<feature type="compositionally biased region" description="Basic and acidic residues" evidence="1">
    <location>
        <begin position="481"/>
        <end position="501"/>
    </location>
</feature>
<organism evidence="3 4">
    <name type="scientific">Ligilactobacillus murinus DSM 20452 = NBRC 14221</name>
    <dbReference type="NCBI Taxonomy" id="1423772"/>
    <lineage>
        <taxon>Bacteria</taxon>
        <taxon>Bacillati</taxon>
        <taxon>Bacillota</taxon>
        <taxon>Bacilli</taxon>
        <taxon>Lactobacillales</taxon>
        <taxon>Lactobacillaceae</taxon>
        <taxon>Ligilactobacillus</taxon>
    </lineage>
</organism>
<protein>
    <recommendedName>
        <fullName evidence="2">Phage-Barnase-EndoU-ColicinE5/D-RelE like nuclease 4 domain-containing protein</fullName>
    </recommendedName>
</protein>
<accession>A0A0R2AV11</accession>
<feature type="region of interest" description="Disordered" evidence="1">
    <location>
        <begin position="937"/>
        <end position="965"/>
    </location>
</feature>
<feature type="region of interest" description="Disordered" evidence="1">
    <location>
        <begin position="772"/>
        <end position="838"/>
    </location>
</feature>
<dbReference type="Gene3D" id="3.90.580.10">
    <property type="entry name" value="Zinc finger, CHC2-type domain"/>
    <property type="match status" value="1"/>
</dbReference>
<feature type="compositionally biased region" description="Basic and acidic residues" evidence="1">
    <location>
        <begin position="818"/>
        <end position="838"/>
    </location>
</feature>
<feature type="compositionally biased region" description="Basic and acidic residues" evidence="1">
    <location>
        <begin position="1321"/>
        <end position="1350"/>
    </location>
</feature>
<name>A0A0R2AV11_9LACO</name>
<feature type="compositionally biased region" description="Basic and acidic residues" evidence="1">
    <location>
        <begin position="949"/>
        <end position="958"/>
    </location>
</feature>
<feature type="region of interest" description="Disordered" evidence="1">
    <location>
        <begin position="1321"/>
        <end position="1367"/>
    </location>
</feature>
<feature type="compositionally biased region" description="Basic and acidic residues" evidence="1">
    <location>
        <begin position="772"/>
        <end position="789"/>
    </location>
</feature>
<dbReference type="SUPFAM" id="SSF57783">
    <property type="entry name" value="Zinc beta-ribbon"/>
    <property type="match status" value="2"/>
</dbReference>
<evidence type="ECO:0000259" key="2">
    <source>
        <dbReference type="Pfam" id="PF18813"/>
    </source>
</evidence>
<proteinExistence type="predicted"/>
<dbReference type="GO" id="GO:0003677">
    <property type="term" value="F:DNA binding"/>
    <property type="evidence" value="ECO:0007669"/>
    <property type="project" value="InterPro"/>
</dbReference>
<evidence type="ECO:0000313" key="3">
    <source>
        <dbReference type="EMBL" id="KRM70242.1"/>
    </source>
</evidence>
<dbReference type="GO" id="GO:0008270">
    <property type="term" value="F:zinc ion binding"/>
    <property type="evidence" value="ECO:0007669"/>
    <property type="project" value="InterPro"/>
</dbReference>
<dbReference type="Proteomes" id="UP000051612">
    <property type="component" value="Unassembled WGS sequence"/>
</dbReference>
<feature type="region of interest" description="Disordered" evidence="1">
    <location>
        <begin position="1726"/>
        <end position="1751"/>
    </location>
</feature>
<dbReference type="EMBL" id="AYYN01000176">
    <property type="protein sequence ID" value="KRM70242.1"/>
    <property type="molecule type" value="Genomic_DNA"/>
</dbReference>
<dbReference type="InterPro" id="IPR024079">
    <property type="entry name" value="MetalloPept_cat_dom_sf"/>
</dbReference>
<dbReference type="GO" id="GO:0006260">
    <property type="term" value="P:DNA replication"/>
    <property type="evidence" value="ECO:0007669"/>
    <property type="project" value="InterPro"/>
</dbReference>
<dbReference type="InterPro" id="IPR036977">
    <property type="entry name" value="DNA_primase_Znf_CHC2"/>
</dbReference>
<feature type="compositionally biased region" description="Acidic residues" evidence="1">
    <location>
        <begin position="790"/>
        <end position="799"/>
    </location>
</feature>
<comment type="caution">
    <text evidence="3">The sequence shown here is derived from an EMBL/GenBank/DDBJ whole genome shotgun (WGS) entry which is preliminary data.</text>
</comment>
<evidence type="ECO:0000256" key="1">
    <source>
        <dbReference type="SAM" id="MobiDB-lite"/>
    </source>
</evidence>
<dbReference type="Gene3D" id="3.40.390.10">
    <property type="entry name" value="Collagenase (Catalytic Domain)"/>
    <property type="match status" value="1"/>
</dbReference>
<evidence type="ECO:0000313" key="4">
    <source>
        <dbReference type="Proteomes" id="UP000051612"/>
    </source>
</evidence>
<dbReference type="Pfam" id="PF18813">
    <property type="entry name" value="PBECR4"/>
    <property type="match status" value="1"/>
</dbReference>
<feature type="region of interest" description="Disordered" evidence="1">
    <location>
        <begin position="481"/>
        <end position="521"/>
    </location>
</feature>
<feature type="domain" description="Phage-Barnase-EndoU-ColicinE5/D-RelE like nuclease 4" evidence="2">
    <location>
        <begin position="565"/>
        <end position="742"/>
    </location>
</feature>
<dbReference type="PATRIC" id="fig|1423772.3.peg.1882"/>
<dbReference type="Gene3D" id="3.40.1360.10">
    <property type="match status" value="1"/>
</dbReference>
<reference evidence="3 4" key="1">
    <citation type="journal article" date="2015" name="Genome Announc.">
        <title>Expanding the biotechnology potential of lactobacilli through comparative genomics of 213 strains and associated genera.</title>
        <authorList>
            <person name="Sun Z."/>
            <person name="Harris H.M."/>
            <person name="McCann A."/>
            <person name="Guo C."/>
            <person name="Argimon S."/>
            <person name="Zhang W."/>
            <person name="Yang X."/>
            <person name="Jeffery I.B."/>
            <person name="Cooney J.C."/>
            <person name="Kagawa T.F."/>
            <person name="Liu W."/>
            <person name="Song Y."/>
            <person name="Salvetti E."/>
            <person name="Wrobel A."/>
            <person name="Rasinkangas P."/>
            <person name="Parkhill J."/>
            <person name="Rea M.C."/>
            <person name="O'Sullivan O."/>
            <person name="Ritari J."/>
            <person name="Douillard F.P."/>
            <person name="Paul Ross R."/>
            <person name="Yang R."/>
            <person name="Briner A.E."/>
            <person name="Felis G.E."/>
            <person name="de Vos W.M."/>
            <person name="Barrangou R."/>
            <person name="Klaenhammer T.R."/>
            <person name="Caufield P.W."/>
            <person name="Cui Y."/>
            <person name="Zhang H."/>
            <person name="O'Toole P.W."/>
        </authorList>
    </citation>
    <scope>NUCLEOTIDE SEQUENCE [LARGE SCALE GENOMIC DNA]</scope>
    <source>
        <strain evidence="3 4">DSM 20452</strain>
    </source>
</reference>
<feature type="compositionally biased region" description="Polar residues" evidence="1">
    <location>
        <begin position="937"/>
        <end position="946"/>
    </location>
</feature>
<dbReference type="GO" id="GO:0008237">
    <property type="term" value="F:metallopeptidase activity"/>
    <property type="evidence" value="ECO:0007669"/>
    <property type="project" value="InterPro"/>
</dbReference>
<sequence>MEKELTNLSKSLGLKKIGPLKFKEDDDLYKKFQKLIKYIYKNVERKKEDNSTAVKKMFEYRFGKEGSLEKLSLDDTSIPQYKQTEDFSGEVYRYNWKNVLGNPMATYFFVDPQNHFGSKHGKRFRPLDYLGRQKRTSSQYIYDKEAVMLNQDRLVGFDRFEKALLEEYTKKQGNYLFSEKTLRNYLSLLIDPAMAGKKEVWRFKETNHSYGELVEFIDGYISGVYEVVVQHEYEKNLESQFRADPSTTKANINEETQKVMDNTELKEYFKFVELDNDVDLKLFGDFEREMHRVQEVLPKINDTKPDLRLRKLGNYKAAGLYFPFNKTIALDFRSDSTENRDEYKPSEPGIRSFIHEYGHYLDYNLVNSDGMTTSLSLEQEFRPIIEKYVEQLKENGIYSQSHGKTANYYAVPTEVFARAFEVYAYEKGLRSPLMKSEDYGTEPQYVSFTSEIREEITKYFDEKLPEFGGKIRELAEKERIEKQEIDQSQDKVEDTKKEGREYTPSLQSETEGSGPPDQENLIHEFDRPSLLKFNMNLGEKPRQITGFHVATQDELEMLNNKVGDLVSTAKFYKENMSQGNVVYVFKQGNNIKALRVKYGEENFSHLTGIKFDRKSAKGMLEDLVNENTEQNAILVKNDGTTFQKLDVIQKLPEVIDASVISLNDLEHIQQAQKLRFSDALKTKDNSLLLALKDFEPEIYRPYSLINLSDVKAQYNDYLRVPENTVLAVLSETRNDLGGLSIGTLSINHEYVKDMSSAMGIIDVMNKRISEEIARSESTEQERSETKTQESDTEPQEQNEDLSVQRDLEADQVNEAQEPEDKVANDPKQENVSVPDDRKLTAKQIDEAKARDILAVAQDLGIELVSDKGNYYWEAEPSFMIDTRSKTFSWKDKDIHRGDAVGLVENVKGITFAEAVRYLNAAEIASFDRNKIKYRLNNGQVTSNETQEVPPEKKTDTKKKPTRNLPKRVTKEQIAAARDRNILEVAQELGMSLQQKGQTYTWTEHDSLVIFPGTNTYSWFSKGENGKNSLDLVQSIKGMDFKTAVMYLNSAELSEFDESKVNLEPQKPFKYLLKDSNDVSKLKEYFVNERKINGQTVNDFLRSGVIAQANRIYQNQFEPVVVFKHKEASGKLVGASLQGIKEDRQRYPERGRLKEIITNSKRNWGVTYNSGLKADQNSFKMIFFEAPIDMMSYYELHKDKLEGVRLVAMNGLKDNTMGRHIAESFGFAGEPSLKDLNDRFKENGLTRSDVAKRFKAQNVSLKIAVDNDDKGREFIDRLNKKYPLIPFEADLPPLLKGREKTDWNDYLKATKLDPDLVLERSRVETKKEPDQSQIPLEKKEESKTIKEDTKKVVPQAQVEPSKEDKKEFDIETASAKELSNFAVKKIREITQDPQMLDEYMTMLGKFPEYSPRNVALIYTQAKEAQMVGTFKEWQARHDTFKLTKDDILYDEEVATRVQESGREYEQKLSIKSGERGKINLFKVKQEWKLPRTDEAGNVLKFENGNIKYKQYHPSKLTELEKKLLEDKKIEPKLLPARDKNGALIFMKYKVFDISQTNLKQEAYQKVVGKHQYDYEAEKSKLYKISYALKAYAKENNIDYKIDKLKVDGLDPNVKGKYHDDPTHGPKVRMNKNLEFADSLGTAIRLLSHGAINNIRNTEKEVTKSQRGLEAEIMGHAVAAHFGLKTEDRWLKQMTERLQELSDKELSKSLNQVAVASHKFINSIAKYSDTPKRQRDRSMKKKYNHTQSIGRNI</sequence>
<dbReference type="RefSeq" id="WP_056960427.1">
    <property type="nucleotide sequence ID" value="NZ_AYYN01000176.1"/>
</dbReference>
<gene>
    <name evidence="3" type="ORF">FC48_GL001767</name>
</gene>
<dbReference type="InterPro" id="IPR041420">
    <property type="entry name" value="PBECR4"/>
</dbReference>